<dbReference type="Gene3D" id="3.30.390.60">
    <property type="entry name" value="Heat-inducible transcription repressor hrca homolog, domain 3"/>
    <property type="match status" value="1"/>
</dbReference>
<evidence type="ECO:0000256" key="4">
    <source>
        <dbReference type="ARBA" id="ARBA00023163"/>
    </source>
</evidence>
<dbReference type="PIRSF" id="PIRSF005485">
    <property type="entry name" value="HrcA"/>
    <property type="match status" value="1"/>
</dbReference>
<dbReference type="SUPFAM" id="SSF55781">
    <property type="entry name" value="GAF domain-like"/>
    <property type="match status" value="1"/>
</dbReference>
<feature type="domain" description="Winged helix-turn-helix transcription repressor HrcA DNA-binding" evidence="7">
    <location>
        <begin position="4"/>
        <end position="75"/>
    </location>
</feature>
<comment type="similarity">
    <text evidence="5">Belongs to the HrcA family.</text>
</comment>
<dbReference type="OrthoDB" id="9783139at2"/>
<keyword evidence="1 5" id="KW-0678">Repressor</keyword>
<organism evidence="8 9">
    <name type="scientific">Marinitoga hydrogenitolerans (strain DSM 16785 / JCM 12826 / AT1271)</name>
    <dbReference type="NCBI Taxonomy" id="1122195"/>
    <lineage>
        <taxon>Bacteria</taxon>
        <taxon>Thermotogati</taxon>
        <taxon>Thermotogota</taxon>
        <taxon>Thermotogae</taxon>
        <taxon>Petrotogales</taxon>
        <taxon>Petrotogaceae</taxon>
        <taxon>Marinitoga</taxon>
    </lineage>
</organism>
<dbReference type="Gene3D" id="3.30.450.40">
    <property type="match status" value="1"/>
</dbReference>
<dbReference type="Pfam" id="PF01628">
    <property type="entry name" value="HrcA"/>
    <property type="match status" value="1"/>
</dbReference>
<keyword evidence="2 5" id="KW-0805">Transcription regulation</keyword>
<sequence length="336" mass="38904">MPKELSNRQKKILFSIIENFIKEKKPISSSEILRKSNLNVSSATIRNDMQKLQHLDLIFQPHSSAGRIPTDKALRLYFEAIKESFSVKGKNIELPQEYKFYDINIMFDKFSKMLAELTDSIVILELPDSRYIFITRAVVADLTNNFYQITLMTNLGLSITRTVEKFGFPSPKELEKILNEGLVGKTMHEIINLIKTKSIEKEQDIRLMNLYNLVYLLAEEFFRNKFIVNGLARIISLGYFNTKEILFLSKIVEEDKIKVQLLSLKSFDIGIKATIGNEFGMNELKNFIMIETSYCHNANPLGKVVLLTFKYSDYKKIYSILNEYTSRLSKIISKNL</sequence>
<dbReference type="InterPro" id="IPR029016">
    <property type="entry name" value="GAF-like_dom_sf"/>
</dbReference>
<proteinExistence type="inferred from homology"/>
<dbReference type="GO" id="GO:0003677">
    <property type="term" value="F:DNA binding"/>
    <property type="evidence" value="ECO:0007669"/>
    <property type="project" value="InterPro"/>
</dbReference>
<protein>
    <recommendedName>
        <fullName evidence="5">Heat-inducible transcription repressor HrcA</fullName>
    </recommendedName>
</protein>
<dbReference type="InterPro" id="IPR005104">
    <property type="entry name" value="WHTH_HrcA_DNA-bd"/>
</dbReference>
<dbReference type="InterPro" id="IPR002571">
    <property type="entry name" value="HrcA"/>
</dbReference>
<feature type="domain" description="Heat-inducible transcription repressor HrcA C-terminal" evidence="6">
    <location>
        <begin position="107"/>
        <end position="317"/>
    </location>
</feature>
<accession>A0A1M4TEZ0</accession>
<keyword evidence="4 5" id="KW-0804">Transcription</keyword>
<evidence type="ECO:0000313" key="8">
    <source>
        <dbReference type="EMBL" id="SHE42968.1"/>
    </source>
</evidence>
<evidence type="ECO:0000256" key="5">
    <source>
        <dbReference type="HAMAP-Rule" id="MF_00081"/>
    </source>
</evidence>
<evidence type="ECO:0000256" key="2">
    <source>
        <dbReference type="ARBA" id="ARBA00023015"/>
    </source>
</evidence>
<dbReference type="EMBL" id="FQUI01000004">
    <property type="protein sequence ID" value="SHE42968.1"/>
    <property type="molecule type" value="Genomic_DNA"/>
</dbReference>
<evidence type="ECO:0000313" key="9">
    <source>
        <dbReference type="Proteomes" id="UP000184334"/>
    </source>
</evidence>
<evidence type="ECO:0000259" key="6">
    <source>
        <dbReference type="Pfam" id="PF01628"/>
    </source>
</evidence>
<dbReference type="InterPro" id="IPR036390">
    <property type="entry name" value="WH_DNA-bd_sf"/>
</dbReference>
<dbReference type="Proteomes" id="UP000184334">
    <property type="component" value="Unassembled WGS sequence"/>
</dbReference>
<dbReference type="InterPro" id="IPR036388">
    <property type="entry name" value="WH-like_DNA-bd_sf"/>
</dbReference>
<comment type="caution">
    <text evidence="8">The sequence shown here is derived from an EMBL/GenBank/DDBJ whole genome shotgun (WGS) entry which is preliminary data.</text>
</comment>
<dbReference type="Gene3D" id="1.10.10.10">
    <property type="entry name" value="Winged helix-like DNA-binding domain superfamily/Winged helix DNA-binding domain"/>
    <property type="match status" value="1"/>
</dbReference>
<evidence type="ECO:0000259" key="7">
    <source>
        <dbReference type="Pfam" id="PF03444"/>
    </source>
</evidence>
<comment type="function">
    <text evidence="5">Negative regulator of class I heat shock genes (grpE-dnaK-dnaJ and groELS operons). Prevents heat-shock induction of these operons.</text>
</comment>
<name>A0A1M4TEZ0_MARH1</name>
<dbReference type="AlphaFoldDB" id="A0A1M4TEZ0"/>
<gene>
    <name evidence="5" type="primary">hrcA</name>
    <name evidence="8" type="ORF">SAMN02745164_00417</name>
</gene>
<dbReference type="InterPro" id="IPR023120">
    <property type="entry name" value="WHTH_transcript_rep_HrcA_IDD"/>
</dbReference>
<dbReference type="InterPro" id="IPR021153">
    <property type="entry name" value="HrcA_C"/>
</dbReference>
<dbReference type="PANTHER" id="PTHR34824">
    <property type="entry name" value="HEAT-INDUCIBLE TRANSCRIPTION REPRESSOR HRCA"/>
    <property type="match status" value="1"/>
</dbReference>
<keyword evidence="3 5" id="KW-0346">Stress response</keyword>
<dbReference type="SUPFAM" id="SSF46785">
    <property type="entry name" value="Winged helix' DNA-binding domain"/>
    <property type="match status" value="1"/>
</dbReference>
<dbReference type="PANTHER" id="PTHR34824:SF1">
    <property type="entry name" value="HEAT-INDUCIBLE TRANSCRIPTION REPRESSOR HRCA"/>
    <property type="match status" value="1"/>
</dbReference>
<keyword evidence="9" id="KW-1185">Reference proteome</keyword>
<evidence type="ECO:0000256" key="1">
    <source>
        <dbReference type="ARBA" id="ARBA00022491"/>
    </source>
</evidence>
<dbReference type="GO" id="GO:0045892">
    <property type="term" value="P:negative regulation of DNA-templated transcription"/>
    <property type="evidence" value="ECO:0007669"/>
    <property type="project" value="UniProtKB-UniRule"/>
</dbReference>
<reference evidence="8" key="1">
    <citation type="submission" date="2016-11" db="EMBL/GenBank/DDBJ databases">
        <authorList>
            <person name="Varghese N."/>
            <person name="Submissions S."/>
        </authorList>
    </citation>
    <scope>NUCLEOTIDE SEQUENCE [LARGE SCALE GENOMIC DNA]</scope>
    <source>
        <strain evidence="8">DSM 16785</strain>
    </source>
</reference>
<dbReference type="HAMAP" id="MF_00081">
    <property type="entry name" value="HrcA"/>
    <property type="match status" value="1"/>
</dbReference>
<dbReference type="RefSeq" id="WP_072862944.1">
    <property type="nucleotide sequence ID" value="NZ_FQUI01000004.1"/>
</dbReference>
<dbReference type="STRING" id="1122195.SAMN02745164_00417"/>
<evidence type="ECO:0000256" key="3">
    <source>
        <dbReference type="ARBA" id="ARBA00023016"/>
    </source>
</evidence>
<dbReference type="Pfam" id="PF03444">
    <property type="entry name" value="WHD_HrcA"/>
    <property type="match status" value="1"/>
</dbReference>